<name>A0AA86UFU3_9EUKA</name>
<evidence type="ECO:0000313" key="3">
    <source>
        <dbReference type="EMBL" id="CAI9950186.1"/>
    </source>
</evidence>
<dbReference type="AlphaFoldDB" id="A0AA86UFU3"/>
<evidence type="ECO:0000313" key="5">
    <source>
        <dbReference type="Proteomes" id="UP001642409"/>
    </source>
</evidence>
<reference evidence="3" key="1">
    <citation type="submission" date="2023-06" db="EMBL/GenBank/DDBJ databases">
        <authorList>
            <person name="Kurt Z."/>
        </authorList>
    </citation>
    <scope>NUCLEOTIDE SEQUENCE</scope>
</reference>
<evidence type="ECO:0000256" key="1">
    <source>
        <dbReference type="SAM" id="Coils"/>
    </source>
</evidence>
<keyword evidence="2" id="KW-0812">Transmembrane</keyword>
<evidence type="ECO:0000313" key="4">
    <source>
        <dbReference type="EMBL" id="CAL6044395.1"/>
    </source>
</evidence>
<reference evidence="4 5" key="2">
    <citation type="submission" date="2024-07" db="EMBL/GenBank/DDBJ databases">
        <authorList>
            <person name="Akdeniz Z."/>
        </authorList>
    </citation>
    <scope>NUCLEOTIDE SEQUENCE [LARGE SCALE GENOMIC DNA]</scope>
</reference>
<keyword evidence="1" id="KW-0175">Coiled coil</keyword>
<accession>A0AA86UFU3</accession>
<keyword evidence="5" id="KW-1185">Reference proteome</keyword>
<keyword evidence="2" id="KW-0472">Membrane</keyword>
<evidence type="ECO:0000256" key="2">
    <source>
        <dbReference type="SAM" id="Phobius"/>
    </source>
</evidence>
<organism evidence="3">
    <name type="scientific">Hexamita inflata</name>
    <dbReference type="NCBI Taxonomy" id="28002"/>
    <lineage>
        <taxon>Eukaryota</taxon>
        <taxon>Metamonada</taxon>
        <taxon>Diplomonadida</taxon>
        <taxon>Hexamitidae</taxon>
        <taxon>Hexamitinae</taxon>
        <taxon>Hexamita</taxon>
    </lineage>
</organism>
<comment type="caution">
    <text evidence="3">The sequence shown here is derived from an EMBL/GenBank/DDBJ whole genome shotgun (WGS) entry which is preliminary data.</text>
</comment>
<sequence>MADSIDIPHQIKLLEQQYNETKTRLTTATQQITKQNHISQLVEEEVNKIYVQLRLFQFQVGEFEMIQQIFFFDTNTFLEEGVTYDHIKQLYTFCQHMGPVLDSECKGLDQFMATANDNMKKERLTLREEQLKNQNSAKEAEIDVENMMNDFAAEAMNGLADLKTQQLEANDILHSGENKMDQLQEATQENIKGVKQATGTVRKAMAALKRNKDLVFMGSALLMLAALILILIIS</sequence>
<feature type="coiled-coil region" evidence="1">
    <location>
        <begin position="112"/>
        <end position="141"/>
    </location>
</feature>
<dbReference type="EMBL" id="CATOUU010000807">
    <property type="protein sequence ID" value="CAI9950186.1"/>
    <property type="molecule type" value="Genomic_DNA"/>
</dbReference>
<dbReference type="Proteomes" id="UP001642409">
    <property type="component" value="Unassembled WGS sequence"/>
</dbReference>
<protein>
    <submittedName>
        <fullName evidence="4">Hypothetical_protein</fullName>
    </submittedName>
</protein>
<keyword evidence="2" id="KW-1133">Transmembrane helix</keyword>
<feature type="transmembrane region" description="Helical" evidence="2">
    <location>
        <begin position="214"/>
        <end position="233"/>
    </location>
</feature>
<gene>
    <name evidence="3" type="ORF">HINF_LOCUS37831</name>
    <name evidence="4" type="ORF">HINF_LOCUS40537</name>
</gene>
<proteinExistence type="predicted"/>
<dbReference type="EMBL" id="CAXDID020000160">
    <property type="protein sequence ID" value="CAL6044395.1"/>
    <property type="molecule type" value="Genomic_DNA"/>
</dbReference>